<keyword evidence="6 15" id="KW-0808">Transferase</keyword>
<evidence type="ECO:0000256" key="17">
    <source>
        <dbReference type="SAM" id="MobiDB-lite"/>
    </source>
</evidence>
<dbReference type="GO" id="GO:0032259">
    <property type="term" value="P:methylation"/>
    <property type="evidence" value="ECO:0007669"/>
    <property type="project" value="UniProtKB-KW"/>
</dbReference>
<keyword evidence="10 15" id="KW-0805">Transcription regulation</keyword>
<dbReference type="Gene3D" id="3.40.50.150">
    <property type="entry name" value="Vaccinia Virus protein VP39"/>
    <property type="match status" value="1"/>
</dbReference>
<feature type="domain" description="DOT1" evidence="18">
    <location>
        <begin position="193"/>
        <end position="517"/>
    </location>
</feature>
<evidence type="ECO:0000256" key="7">
    <source>
        <dbReference type="ARBA" id="ARBA00022691"/>
    </source>
</evidence>
<feature type="region of interest" description="Disordered" evidence="17">
    <location>
        <begin position="1"/>
        <end position="126"/>
    </location>
</feature>
<keyword evidence="12 15" id="KW-0539">Nucleus</keyword>
<evidence type="ECO:0000256" key="9">
    <source>
        <dbReference type="ARBA" id="ARBA00022853"/>
    </source>
</evidence>
<evidence type="ECO:0000256" key="1">
    <source>
        <dbReference type="ARBA" id="ARBA00003482"/>
    </source>
</evidence>
<feature type="binding site" evidence="16">
    <location>
        <begin position="416"/>
        <end position="417"/>
    </location>
    <ligand>
        <name>S-adenosyl-L-methionine</name>
        <dbReference type="ChEBI" id="CHEBI:59789"/>
    </ligand>
</feature>
<evidence type="ECO:0000256" key="3">
    <source>
        <dbReference type="ARBA" id="ARBA00012190"/>
    </source>
</evidence>
<dbReference type="AlphaFoldDB" id="A0A2T3AK81"/>
<dbReference type="GO" id="GO:0005634">
    <property type="term" value="C:nucleus"/>
    <property type="evidence" value="ECO:0007669"/>
    <property type="project" value="UniProtKB-SubCell"/>
</dbReference>
<feature type="binding site" evidence="16">
    <location>
        <begin position="354"/>
        <end position="363"/>
    </location>
    <ligand>
        <name>S-adenosyl-L-methionine</name>
        <dbReference type="ChEBI" id="CHEBI:59789"/>
    </ligand>
</feature>
<dbReference type="GO" id="GO:0000077">
    <property type="term" value="P:DNA damage checkpoint signaling"/>
    <property type="evidence" value="ECO:0007669"/>
    <property type="project" value="InterPro"/>
</dbReference>
<dbReference type="PROSITE" id="PS51569">
    <property type="entry name" value="DOT1"/>
    <property type="match status" value="1"/>
</dbReference>
<reference evidence="19 20" key="1">
    <citation type="journal article" date="2018" name="Mycol. Prog.">
        <title>Coniella lustricola, a new species from submerged detritus.</title>
        <authorList>
            <person name="Raudabaugh D.B."/>
            <person name="Iturriaga T."/>
            <person name="Carver A."/>
            <person name="Mondo S."/>
            <person name="Pangilinan J."/>
            <person name="Lipzen A."/>
            <person name="He G."/>
            <person name="Amirebrahimi M."/>
            <person name="Grigoriev I.V."/>
            <person name="Miller A.N."/>
        </authorList>
    </citation>
    <scope>NUCLEOTIDE SEQUENCE [LARGE SCALE GENOMIC DNA]</scope>
    <source>
        <strain evidence="19 20">B22-T-1</strain>
    </source>
</reference>
<keyword evidence="20" id="KW-1185">Reference proteome</keyword>
<dbReference type="PIRSF" id="PIRSF017570">
    <property type="entry name" value="Histone_H3-K79_MeTrfase"/>
    <property type="match status" value="1"/>
</dbReference>
<evidence type="ECO:0000256" key="16">
    <source>
        <dbReference type="PIRSR" id="PIRSR017570-1"/>
    </source>
</evidence>
<evidence type="ECO:0000313" key="20">
    <source>
        <dbReference type="Proteomes" id="UP000241462"/>
    </source>
</evidence>
<dbReference type="GO" id="GO:0031509">
    <property type="term" value="P:subtelomeric heterochromatin formation"/>
    <property type="evidence" value="ECO:0007669"/>
    <property type="project" value="InterPro"/>
</dbReference>
<evidence type="ECO:0000313" key="19">
    <source>
        <dbReference type="EMBL" id="PSS00997.1"/>
    </source>
</evidence>
<evidence type="ECO:0000256" key="15">
    <source>
        <dbReference type="PIRNR" id="PIRNR017570"/>
    </source>
</evidence>
<keyword evidence="8" id="KW-0677">Repeat</keyword>
<comment type="function">
    <text evidence="1 15">Histone methyltransferase that specifically trimethylates histone H3 to form H3K79me3. This methylation is required for telomere silencing and for the pachytene checkpoint during the meiotic cell cycle by allowing the recruitment of RAD9 to double strand breaks. Nucleosomes are preferred as substrate compared to free histone.</text>
</comment>
<dbReference type="STRING" id="2025994.A0A2T3AK81"/>
<feature type="compositionally biased region" description="Low complexity" evidence="17">
    <location>
        <begin position="41"/>
        <end position="61"/>
    </location>
</feature>
<name>A0A2T3AK81_9PEZI</name>
<dbReference type="FunFam" id="3.40.50.150:FF:000033">
    <property type="entry name" value="Histone-lysine N-methyltransferase, H3 lysine-79 specific"/>
    <property type="match status" value="1"/>
</dbReference>
<sequence>MFSNQRRFTPKTLPKPQVKVRTVIEKSAPANPHSKPRTPLSGGSSRATSTSKTTSRPSSTGFKRSISGRARSSNSPFASSSSADDRNYLALPSTSSRNKRIRSPTTDSETRITFDASDGEDNDDDWENRLKRRKHTRRTDPDRRIPSTALEKLADHDYDEKSAKTLKFVNAADVVSLALGDLKSFPEASNEESVVELQYPGSFTRERFELVNQRDKLDVIKDIIKVVKNVKETYITDEDVKKDLGIVIRKLERNSNDRILDIGAFRAAVDDYNRIILKQLKSGAILKHLKRQHDLSDDLVTHILQQVYDRVVTPNVDRLRRYTNGTDNIYGEMKHNFITKVLCTDLQMTSKQTFVDLGSGVGNVVLQAALQIGCESWGCEVMEDASKLAKEQHIEFEARCKLWGIQPGKVRIIKDDFLNNHDIGEVIKRANVVLANNQAFTPDLTESLKIKFLDLTKGCKIVSLKKFPTSSKYNENDIASSILSEPECHRWPENGVSWTDSTGDYHITTKIEGGQEF</sequence>
<evidence type="ECO:0000259" key="18">
    <source>
        <dbReference type="PROSITE" id="PS51569"/>
    </source>
</evidence>
<feature type="binding site" evidence="16">
    <location>
        <position position="380"/>
    </location>
    <ligand>
        <name>S-adenosyl-L-methionine</name>
        <dbReference type="ChEBI" id="CHEBI:59789"/>
    </ligand>
</feature>
<dbReference type="Pfam" id="PF08123">
    <property type="entry name" value="DOT1"/>
    <property type="match status" value="1"/>
</dbReference>
<evidence type="ECO:0000256" key="12">
    <source>
        <dbReference type="ARBA" id="ARBA00023242"/>
    </source>
</evidence>
<dbReference type="InterPro" id="IPR029063">
    <property type="entry name" value="SAM-dependent_MTases_sf"/>
</dbReference>
<dbReference type="Proteomes" id="UP000241462">
    <property type="component" value="Unassembled WGS sequence"/>
</dbReference>
<evidence type="ECO:0000256" key="5">
    <source>
        <dbReference type="ARBA" id="ARBA00022603"/>
    </source>
</evidence>
<dbReference type="GO" id="GO:0042393">
    <property type="term" value="F:histone binding"/>
    <property type="evidence" value="ECO:0007669"/>
    <property type="project" value="InterPro"/>
</dbReference>
<dbReference type="EMBL" id="KZ678380">
    <property type="protein sequence ID" value="PSS00997.1"/>
    <property type="molecule type" value="Genomic_DNA"/>
</dbReference>
<dbReference type="GO" id="GO:0140956">
    <property type="term" value="F:histone H3K79 trimethyltransferase activity"/>
    <property type="evidence" value="ECO:0007669"/>
    <property type="project" value="UniProtKB-EC"/>
</dbReference>
<dbReference type="GO" id="GO:0006281">
    <property type="term" value="P:DNA repair"/>
    <property type="evidence" value="ECO:0007669"/>
    <property type="project" value="InterPro"/>
</dbReference>
<keyword evidence="9 15" id="KW-0156">Chromatin regulator</keyword>
<evidence type="ECO:0000256" key="10">
    <source>
        <dbReference type="ARBA" id="ARBA00023015"/>
    </source>
</evidence>
<dbReference type="InParanoid" id="A0A2T3AK81"/>
<comment type="subcellular location">
    <subcellularLocation>
        <location evidence="2 15">Nucleus</location>
    </subcellularLocation>
</comment>
<evidence type="ECO:0000256" key="6">
    <source>
        <dbReference type="ARBA" id="ARBA00022679"/>
    </source>
</evidence>
<dbReference type="PANTHER" id="PTHR21451:SF0">
    <property type="entry name" value="HISTONE-LYSINE N-METHYLTRANSFERASE, H3 LYSINE-79 SPECIFIC"/>
    <property type="match status" value="1"/>
</dbReference>
<feature type="compositionally biased region" description="Acidic residues" evidence="17">
    <location>
        <begin position="117"/>
        <end position="126"/>
    </location>
</feature>
<dbReference type="InterPro" id="IPR021162">
    <property type="entry name" value="Dot1"/>
</dbReference>
<comment type="similarity">
    <text evidence="15">Belongs to the class I-like SAM-binding methyltransferase superfamily. DOT1 family.</text>
</comment>
<organism evidence="19 20">
    <name type="scientific">Coniella lustricola</name>
    <dbReference type="NCBI Taxonomy" id="2025994"/>
    <lineage>
        <taxon>Eukaryota</taxon>
        <taxon>Fungi</taxon>
        <taxon>Dikarya</taxon>
        <taxon>Ascomycota</taxon>
        <taxon>Pezizomycotina</taxon>
        <taxon>Sordariomycetes</taxon>
        <taxon>Sordariomycetidae</taxon>
        <taxon>Diaporthales</taxon>
        <taxon>Schizoparmaceae</taxon>
        <taxon>Coniella</taxon>
    </lineage>
</organism>
<keyword evidence="11 15" id="KW-0804">Transcription</keyword>
<dbReference type="InterPro" id="IPR025789">
    <property type="entry name" value="DOT1_dom"/>
</dbReference>
<evidence type="ECO:0000256" key="2">
    <source>
        <dbReference type="ARBA" id="ARBA00004123"/>
    </source>
</evidence>
<comment type="catalytic activity">
    <reaction evidence="14 15">
        <text>L-lysyl(79)-[histone H3] + 3 S-adenosyl-L-methionine = N(6),N(6),N(6)-trimethyl-L-lysyl(79)-[histone H3] + 3 S-adenosyl-L-homocysteine + 3 H(+)</text>
        <dbReference type="Rhea" id="RHEA:60328"/>
        <dbReference type="Rhea" id="RHEA-COMP:15549"/>
        <dbReference type="Rhea" id="RHEA-COMP:15552"/>
        <dbReference type="ChEBI" id="CHEBI:15378"/>
        <dbReference type="ChEBI" id="CHEBI:29969"/>
        <dbReference type="ChEBI" id="CHEBI:57856"/>
        <dbReference type="ChEBI" id="CHEBI:59789"/>
        <dbReference type="ChEBI" id="CHEBI:61961"/>
        <dbReference type="EC" id="2.1.1.360"/>
    </reaction>
</comment>
<keyword evidence="5 15" id="KW-0489">Methyltransferase</keyword>
<dbReference type="SUPFAM" id="SSF53335">
    <property type="entry name" value="S-adenosyl-L-methionine-dependent methyltransferases"/>
    <property type="match status" value="1"/>
</dbReference>
<gene>
    <name evidence="19" type="ORF">BD289DRAFT_360315</name>
</gene>
<dbReference type="GO" id="GO:0000786">
    <property type="term" value="C:nucleosome"/>
    <property type="evidence" value="ECO:0007669"/>
    <property type="project" value="InterPro"/>
</dbReference>
<dbReference type="EC" id="2.1.1.360" evidence="3 15"/>
<protein>
    <recommendedName>
        <fullName evidence="4 15">Histone-lysine N-methyltransferase, H3 lysine-79 specific</fullName>
        <ecNumber evidence="3 15">2.1.1.360</ecNumber>
    </recommendedName>
    <alternativeName>
        <fullName evidence="13 15">Histone H3-K79 methyltransferase</fullName>
    </alternativeName>
</protein>
<dbReference type="OrthoDB" id="443402at2759"/>
<evidence type="ECO:0000256" key="8">
    <source>
        <dbReference type="ARBA" id="ARBA00022737"/>
    </source>
</evidence>
<dbReference type="CDD" id="cd02440">
    <property type="entry name" value="AdoMet_MTases"/>
    <property type="match status" value="1"/>
</dbReference>
<keyword evidence="7 15" id="KW-0949">S-adenosyl-L-methionine</keyword>
<dbReference type="GO" id="GO:0000781">
    <property type="term" value="C:chromosome, telomeric region"/>
    <property type="evidence" value="ECO:0007669"/>
    <property type="project" value="GOC"/>
</dbReference>
<dbReference type="InterPro" id="IPR030445">
    <property type="entry name" value="H3-K79_meTrfase"/>
</dbReference>
<dbReference type="Gene3D" id="1.10.260.170">
    <property type="match status" value="1"/>
</dbReference>
<evidence type="ECO:0000256" key="13">
    <source>
        <dbReference type="ARBA" id="ARBA00029821"/>
    </source>
</evidence>
<evidence type="ECO:0000256" key="4">
    <source>
        <dbReference type="ARBA" id="ARBA00020987"/>
    </source>
</evidence>
<evidence type="ECO:0000256" key="14">
    <source>
        <dbReference type="ARBA" id="ARBA00047770"/>
    </source>
</evidence>
<evidence type="ECO:0000256" key="11">
    <source>
        <dbReference type="ARBA" id="ARBA00023163"/>
    </source>
</evidence>
<feature type="compositionally biased region" description="Low complexity" evidence="17">
    <location>
        <begin position="70"/>
        <end position="82"/>
    </location>
</feature>
<proteinExistence type="inferred from homology"/>
<accession>A0A2T3AK81</accession>
<dbReference type="PANTHER" id="PTHR21451">
    <property type="entry name" value="HISTONE H3 METHYLTRANSFERASE"/>
    <property type="match status" value="1"/>
</dbReference>